<dbReference type="EC" id="2.5.1.75" evidence="10"/>
<evidence type="ECO:0000256" key="10">
    <source>
        <dbReference type="HAMAP-Rule" id="MF_00185"/>
    </source>
</evidence>
<sequence length="303" mass="33973">MEPGLIVIGGATATGKTRLAIALAQACHTVILNADSRQVYRGLDIGTAKPSPQEQQQVPHYLLDLCPPDRTFTLADYQTQAQDLITTLHGQGITPILVGGTGLYIRSITQGLGIPRVPPHPVLRSQLSALGQDLIYQWLGNIDPAATQRIHPHDRVRTLRALEVYYVTGEPLTRQQRAYPPAYRIDYFYLEPPPLDIYRQILHQRTEQMLEMGWLTEIQNLGATYGRDLPLLSTLGYREMGQYLWGDLSLNEAIAATVNHTRQFGKRQCTWFRSETRAIALGWPSDVRVLLDHLKTSGTLAQN</sequence>
<gene>
    <name evidence="10 14" type="primary">miaA</name>
    <name evidence="14" type="ORF">L3556_07475</name>
</gene>
<dbReference type="Pfam" id="PF01715">
    <property type="entry name" value="IPPT"/>
    <property type="match status" value="1"/>
</dbReference>
<evidence type="ECO:0000256" key="6">
    <source>
        <dbReference type="ARBA" id="ARBA00022741"/>
    </source>
</evidence>
<evidence type="ECO:0000256" key="1">
    <source>
        <dbReference type="ARBA" id="ARBA00001946"/>
    </source>
</evidence>
<feature type="site" description="Interaction with substrate tRNA" evidence="10">
    <location>
        <position position="101"/>
    </location>
</feature>
<dbReference type="Proteomes" id="UP001154265">
    <property type="component" value="Unassembled WGS sequence"/>
</dbReference>
<keyword evidence="6 10" id="KW-0547">Nucleotide-binding</keyword>
<comment type="caution">
    <text evidence="14">The sequence shown here is derived from an EMBL/GenBank/DDBJ whole genome shotgun (WGS) entry which is preliminary data.</text>
</comment>
<evidence type="ECO:0000256" key="5">
    <source>
        <dbReference type="ARBA" id="ARBA00022694"/>
    </source>
</evidence>
<feature type="region of interest" description="Interaction with substrate tRNA" evidence="10">
    <location>
        <begin position="35"/>
        <end position="38"/>
    </location>
</feature>
<dbReference type="Gene3D" id="3.40.50.300">
    <property type="entry name" value="P-loop containing nucleotide triphosphate hydrolases"/>
    <property type="match status" value="1"/>
</dbReference>
<dbReference type="EMBL" id="JAKKUT010000002">
    <property type="protein sequence ID" value="MDG2990769.1"/>
    <property type="molecule type" value="Genomic_DNA"/>
</dbReference>
<keyword evidence="8 10" id="KW-0460">Magnesium</keyword>
<keyword evidence="7 10" id="KW-0067">ATP-binding</keyword>
<dbReference type="InterPro" id="IPR027417">
    <property type="entry name" value="P-loop_NTPase"/>
</dbReference>
<comment type="caution">
    <text evidence="10">Lacks conserved residue(s) required for the propagation of feature annotation.</text>
</comment>
<dbReference type="InterPro" id="IPR039657">
    <property type="entry name" value="Dimethylallyltransferase"/>
</dbReference>
<evidence type="ECO:0000256" key="2">
    <source>
        <dbReference type="ARBA" id="ARBA00003213"/>
    </source>
</evidence>
<evidence type="ECO:0000256" key="11">
    <source>
        <dbReference type="RuleBase" id="RU003783"/>
    </source>
</evidence>
<evidence type="ECO:0000256" key="13">
    <source>
        <dbReference type="RuleBase" id="RU003785"/>
    </source>
</evidence>
<reference evidence="14" key="1">
    <citation type="journal article" date="2022" name="Genome Biol. Evol.">
        <title>A New Gene Family Diagnostic for Intracellular Biomineralization of Amorphous Ca Carbonates by Cyanobacteria.</title>
        <authorList>
            <person name="Benzerara K."/>
            <person name="Duprat E."/>
            <person name="Bitard-Feildel T."/>
            <person name="Caumes G."/>
            <person name="Cassier-Chauvat C."/>
            <person name="Chauvat F."/>
            <person name="Dezi M."/>
            <person name="Diop S.I."/>
            <person name="Gaschignard G."/>
            <person name="Gorgen S."/>
            <person name="Gugger M."/>
            <person name="Lopez-Garcia P."/>
            <person name="Millet M."/>
            <person name="Skouri-Panet F."/>
            <person name="Moreira D."/>
            <person name="Callebaut I."/>
        </authorList>
    </citation>
    <scope>NUCLEOTIDE SEQUENCE</scope>
    <source>
        <strain evidence="14">G9</strain>
    </source>
</reference>
<keyword evidence="5 10" id="KW-0819">tRNA processing</keyword>
<evidence type="ECO:0000256" key="8">
    <source>
        <dbReference type="ARBA" id="ARBA00022842"/>
    </source>
</evidence>
<organism evidence="14 15">
    <name type="scientific">Candidatus Synechococcus calcipolaris G9</name>
    <dbReference type="NCBI Taxonomy" id="1497997"/>
    <lineage>
        <taxon>Bacteria</taxon>
        <taxon>Bacillati</taxon>
        <taxon>Cyanobacteriota</taxon>
        <taxon>Cyanophyceae</taxon>
        <taxon>Synechococcales</taxon>
        <taxon>Synechococcaceae</taxon>
        <taxon>Synechococcus</taxon>
    </lineage>
</organism>
<protein>
    <recommendedName>
        <fullName evidence="10">tRNA dimethylallyltransferase</fullName>
        <ecNumber evidence="10">2.5.1.75</ecNumber>
    </recommendedName>
    <alternativeName>
        <fullName evidence="10">Dimethylallyl diphosphate:tRNA dimethylallyltransferase</fullName>
        <shortName evidence="10">DMAPP:tRNA dimethylallyltransferase</shortName>
        <shortName evidence="10">DMATase</shortName>
    </alternativeName>
    <alternativeName>
        <fullName evidence="10">Isopentenyl-diphosphate:tRNA isopentenyltransferase</fullName>
        <shortName evidence="10">IPP transferase</shortName>
        <shortName evidence="10">IPPT</shortName>
        <shortName evidence="10">IPTase</shortName>
    </alternativeName>
</protein>
<dbReference type="PANTHER" id="PTHR11088:SF60">
    <property type="entry name" value="TRNA DIMETHYLALLYLTRANSFERASE"/>
    <property type="match status" value="1"/>
</dbReference>
<proteinExistence type="inferred from homology"/>
<dbReference type="RefSeq" id="WP_277866666.1">
    <property type="nucleotide sequence ID" value="NZ_JAKKUT010000002.1"/>
</dbReference>
<feature type="site" description="Interaction with substrate tRNA" evidence="10">
    <location>
        <position position="124"/>
    </location>
</feature>
<evidence type="ECO:0000313" key="14">
    <source>
        <dbReference type="EMBL" id="MDG2990769.1"/>
    </source>
</evidence>
<comment type="function">
    <text evidence="2 10 12">Catalyzes the transfer of a dimethylallyl group onto the adenine at position 37 in tRNAs that read codons beginning with uridine, leading to the formation of N6-(dimethylallyl)adenosine (i(6)A).</text>
</comment>
<evidence type="ECO:0000256" key="7">
    <source>
        <dbReference type="ARBA" id="ARBA00022840"/>
    </source>
</evidence>
<dbReference type="NCBIfam" id="TIGR00174">
    <property type="entry name" value="miaA"/>
    <property type="match status" value="1"/>
</dbReference>
<dbReference type="HAMAP" id="MF_00185">
    <property type="entry name" value="IPP_trans"/>
    <property type="match status" value="1"/>
</dbReference>
<keyword evidence="15" id="KW-1185">Reference proteome</keyword>
<feature type="binding site" evidence="10">
    <location>
        <begin position="12"/>
        <end position="17"/>
    </location>
    <ligand>
        <name>substrate</name>
    </ligand>
</feature>
<dbReference type="Gene3D" id="1.10.20.140">
    <property type="match status" value="1"/>
</dbReference>
<comment type="cofactor">
    <cofactor evidence="1 10">
        <name>Mg(2+)</name>
        <dbReference type="ChEBI" id="CHEBI:18420"/>
    </cofactor>
</comment>
<evidence type="ECO:0000256" key="3">
    <source>
        <dbReference type="ARBA" id="ARBA00005842"/>
    </source>
</evidence>
<feature type="binding site" evidence="10">
    <location>
        <begin position="10"/>
        <end position="17"/>
    </location>
    <ligand>
        <name>ATP</name>
        <dbReference type="ChEBI" id="CHEBI:30616"/>
    </ligand>
</feature>
<evidence type="ECO:0000256" key="4">
    <source>
        <dbReference type="ARBA" id="ARBA00022679"/>
    </source>
</evidence>
<reference evidence="14" key="2">
    <citation type="submission" date="2022-01" db="EMBL/GenBank/DDBJ databases">
        <authorList>
            <person name="Zivanovic Y."/>
            <person name="Moreira D."/>
            <person name="Lopez-Garcia P."/>
        </authorList>
    </citation>
    <scope>NUCLEOTIDE SEQUENCE</scope>
    <source>
        <strain evidence="14">G9</strain>
    </source>
</reference>
<evidence type="ECO:0000256" key="9">
    <source>
        <dbReference type="ARBA" id="ARBA00049563"/>
    </source>
</evidence>
<dbReference type="PANTHER" id="PTHR11088">
    <property type="entry name" value="TRNA DIMETHYLALLYLTRANSFERASE"/>
    <property type="match status" value="1"/>
</dbReference>
<accession>A0ABT6EYT7</accession>
<comment type="catalytic activity">
    <reaction evidence="9 10 11">
        <text>adenosine(37) in tRNA + dimethylallyl diphosphate = N(6)-dimethylallyladenosine(37) in tRNA + diphosphate</text>
        <dbReference type="Rhea" id="RHEA:26482"/>
        <dbReference type="Rhea" id="RHEA-COMP:10162"/>
        <dbReference type="Rhea" id="RHEA-COMP:10375"/>
        <dbReference type="ChEBI" id="CHEBI:33019"/>
        <dbReference type="ChEBI" id="CHEBI:57623"/>
        <dbReference type="ChEBI" id="CHEBI:74411"/>
        <dbReference type="ChEBI" id="CHEBI:74415"/>
        <dbReference type="EC" id="2.5.1.75"/>
    </reaction>
</comment>
<keyword evidence="4 10" id="KW-0808">Transferase</keyword>
<name>A0ABT6EYT7_9SYNE</name>
<dbReference type="GO" id="GO:0052381">
    <property type="term" value="F:tRNA dimethylallyltransferase activity"/>
    <property type="evidence" value="ECO:0007669"/>
    <property type="project" value="UniProtKB-EC"/>
</dbReference>
<evidence type="ECO:0000256" key="12">
    <source>
        <dbReference type="RuleBase" id="RU003784"/>
    </source>
</evidence>
<evidence type="ECO:0000313" key="15">
    <source>
        <dbReference type="Proteomes" id="UP001154265"/>
    </source>
</evidence>
<comment type="similarity">
    <text evidence="3 10 13">Belongs to the IPP transferase family.</text>
</comment>
<dbReference type="InterPro" id="IPR018022">
    <property type="entry name" value="IPT"/>
</dbReference>
<comment type="subunit">
    <text evidence="10">Monomer.</text>
</comment>
<dbReference type="SUPFAM" id="SSF52540">
    <property type="entry name" value="P-loop containing nucleoside triphosphate hydrolases"/>
    <property type="match status" value="1"/>
</dbReference>